<dbReference type="Gene3D" id="1.10.530.10">
    <property type="match status" value="1"/>
</dbReference>
<evidence type="ECO:0008006" key="3">
    <source>
        <dbReference type="Google" id="ProtNLM"/>
    </source>
</evidence>
<name>A0A6J5F2F2_9BURK</name>
<dbReference type="EMBL" id="CADIKH010000052">
    <property type="protein sequence ID" value="CAB3771495.1"/>
    <property type="molecule type" value="Genomic_DNA"/>
</dbReference>
<protein>
    <recommendedName>
        <fullName evidence="3">Glycoside hydrolase family 19 catalytic domain-containing protein</fullName>
    </recommendedName>
</protein>
<dbReference type="Proteomes" id="UP000494363">
    <property type="component" value="Unassembled WGS sequence"/>
</dbReference>
<sequence>MARWEAITPLMRNARVNWECELERVGKLQWWDQVKGKVEGFPDSPVVHHIHPVALVGNFSRKPLITVAMLRKIWSGPSVSDDRLTELANEINANMADYRLDTELRLAHFFAQVRQEVGPAFWLVEVLSYSPAGLKENFMYFRNRPSEAEAYGKTPTHEADQQEIANRAYNGISGVASLGNGSIDSGDGWRYRGRGLKQLTGKYNYREFNSAYSSIWPGENVDFLRNPDLLAQMKYGVRSAVFFWLNARLYEIADQTTPANMDQQVDDITRAVNKHTGSYANRRDNFHNILNNRIFREIDQ</sequence>
<organism evidence="1 2">
    <name type="scientific">Paraburkholderia humisilvae</name>
    <dbReference type="NCBI Taxonomy" id="627669"/>
    <lineage>
        <taxon>Bacteria</taxon>
        <taxon>Pseudomonadati</taxon>
        <taxon>Pseudomonadota</taxon>
        <taxon>Betaproteobacteria</taxon>
        <taxon>Burkholderiales</taxon>
        <taxon>Burkholderiaceae</taxon>
        <taxon>Paraburkholderia</taxon>
    </lineage>
</organism>
<keyword evidence="2" id="KW-1185">Reference proteome</keyword>
<dbReference type="AlphaFoldDB" id="A0A6J5F2F2"/>
<gene>
    <name evidence="1" type="ORF">LMG29542_06618</name>
</gene>
<evidence type="ECO:0000313" key="1">
    <source>
        <dbReference type="EMBL" id="CAB3771495.1"/>
    </source>
</evidence>
<accession>A0A6J5F2F2</accession>
<evidence type="ECO:0000313" key="2">
    <source>
        <dbReference type="Proteomes" id="UP000494363"/>
    </source>
</evidence>
<dbReference type="SUPFAM" id="SSF53955">
    <property type="entry name" value="Lysozyme-like"/>
    <property type="match status" value="1"/>
</dbReference>
<dbReference type="InterPro" id="IPR023346">
    <property type="entry name" value="Lysozyme-like_dom_sf"/>
</dbReference>
<reference evidence="1 2" key="1">
    <citation type="submission" date="2020-04" db="EMBL/GenBank/DDBJ databases">
        <authorList>
            <person name="De Canck E."/>
        </authorList>
    </citation>
    <scope>NUCLEOTIDE SEQUENCE [LARGE SCALE GENOMIC DNA]</scope>
    <source>
        <strain evidence="1 2">LMG 29542</strain>
    </source>
</reference>
<proteinExistence type="predicted"/>